<protein>
    <recommendedName>
        <fullName evidence="3">CheW-like domain-containing protein</fullName>
    </recommendedName>
</protein>
<evidence type="ECO:0000313" key="1">
    <source>
        <dbReference type="EMBL" id="OGI42015.1"/>
    </source>
</evidence>
<proteinExistence type="predicted"/>
<organism evidence="1 2">
    <name type="scientific">Candidatus Muproteobacteria bacterium RBG_16_64_11</name>
    <dbReference type="NCBI Taxonomy" id="1817758"/>
    <lineage>
        <taxon>Bacteria</taxon>
        <taxon>Pseudomonadati</taxon>
        <taxon>Pseudomonadota</taxon>
        <taxon>Candidatus Muproteobacteria</taxon>
    </lineage>
</organism>
<dbReference type="AlphaFoldDB" id="A0A1F6TAE6"/>
<accession>A0A1F6TAE6</accession>
<sequence length="148" mass="16245">MADPTQYLRIEIDGAQYLLPSAASLAIEQRDHLVVNDTDDTPAAAWRVTKSARWPAYCLDRSFKPVKHGRWQRAVFLDASPHPIGLMTGEAQLMARTELRVEPFSPPGPAPSRFGHLFNGAWVEGSRAVLVLDPAALIGFLQGLGGRQ</sequence>
<reference evidence="1 2" key="1">
    <citation type="journal article" date="2016" name="Nat. Commun.">
        <title>Thousands of microbial genomes shed light on interconnected biogeochemical processes in an aquifer system.</title>
        <authorList>
            <person name="Anantharaman K."/>
            <person name="Brown C.T."/>
            <person name="Hug L.A."/>
            <person name="Sharon I."/>
            <person name="Castelle C.J."/>
            <person name="Probst A.J."/>
            <person name="Thomas B.C."/>
            <person name="Singh A."/>
            <person name="Wilkins M.J."/>
            <person name="Karaoz U."/>
            <person name="Brodie E.L."/>
            <person name="Williams K.H."/>
            <person name="Hubbard S.S."/>
            <person name="Banfield J.F."/>
        </authorList>
    </citation>
    <scope>NUCLEOTIDE SEQUENCE [LARGE SCALE GENOMIC DNA]</scope>
</reference>
<dbReference type="Proteomes" id="UP000177925">
    <property type="component" value="Unassembled WGS sequence"/>
</dbReference>
<dbReference type="EMBL" id="MFSS01000103">
    <property type="protein sequence ID" value="OGI42015.1"/>
    <property type="molecule type" value="Genomic_DNA"/>
</dbReference>
<gene>
    <name evidence="1" type="ORF">A2150_05655</name>
</gene>
<evidence type="ECO:0000313" key="2">
    <source>
        <dbReference type="Proteomes" id="UP000177925"/>
    </source>
</evidence>
<comment type="caution">
    <text evidence="1">The sequence shown here is derived from an EMBL/GenBank/DDBJ whole genome shotgun (WGS) entry which is preliminary data.</text>
</comment>
<name>A0A1F6TAE6_9PROT</name>
<evidence type="ECO:0008006" key="3">
    <source>
        <dbReference type="Google" id="ProtNLM"/>
    </source>
</evidence>